<dbReference type="PANTHER" id="PTHR30160:SF1">
    <property type="entry name" value="LIPOPOLYSACCHARIDE 1,2-N-ACETYLGLUCOSAMINETRANSFERASE-RELATED"/>
    <property type="match status" value="1"/>
</dbReference>
<dbReference type="CDD" id="cd03789">
    <property type="entry name" value="GT9_LPS_heptosyltransferase"/>
    <property type="match status" value="1"/>
</dbReference>
<dbReference type="PANTHER" id="PTHR30160">
    <property type="entry name" value="TETRAACYLDISACCHARIDE 4'-KINASE-RELATED"/>
    <property type="match status" value="1"/>
</dbReference>
<evidence type="ECO:0000313" key="4">
    <source>
        <dbReference type="Proteomes" id="UP000033121"/>
    </source>
</evidence>
<dbReference type="AlphaFoldDB" id="A0A0E9N134"/>
<dbReference type="EMBL" id="BBWV01000002">
    <property type="protein sequence ID" value="GAO43448.1"/>
    <property type="molecule type" value="Genomic_DNA"/>
</dbReference>
<dbReference type="STRING" id="1220578.FPE01S_02_05530"/>
<evidence type="ECO:0000256" key="1">
    <source>
        <dbReference type="ARBA" id="ARBA00022676"/>
    </source>
</evidence>
<accession>A0A0E9N134</accession>
<protein>
    <submittedName>
        <fullName evidence="3">Putative glycosyltransferase</fullName>
    </submittedName>
</protein>
<dbReference type="Proteomes" id="UP000033121">
    <property type="component" value="Unassembled WGS sequence"/>
</dbReference>
<dbReference type="GO" id="GO:0009244">
    <property type="term" value="P:lipopolysaccharide core region biosynthetic process"/>
    <property type="evidence" value="ECO:0007669"/>
    <property type="project" value="TreeGrafter"/>
</dbReference>
<sequence length="345" mass="38531">MIVPDYLRTMPKFLVIQTAFIGDVVLATGILEKLHHFFPDAQLDYLVRKGNESLLAGHPFLDEVLVWDKKAGKYRDLFRLLKVIRAKKYDKVINVQRFAATGLLTVLSGAKERIGYDKNPLSNFFDRRIPHIVSTTAAPKHEIERCNDLIAAFTDNVAYKPRLYPAAADHERIMRYRKGNYIVIAPASVWFTKQYPAVKWIPFLKKLPADLRVYIVGAPGDASLADEIISGTGRENMESLCGKLSFLESIALMEHARMNYVNDSAPMHFASAVNAPVTAVFCSTIPAFGFGPLSDQQSIVEIEYPLACRPCGLHGRAACPQGHFKCALDIRDEQLLTSGGFFHTA</sequence>
<proteinExistence type="predicted"/>
<dbReference type="GO" id="GO:0005829">
    <property type="term" value="C:cytosol"/>
    <property type="evidence" value="ECO:0007669"/>
    <property type="project" value="TreeGrafter"/>
</dbReference>
<dbReference type="Gene3D" id="3.40.50.2000">
    <property type="entry name" value="Glycogen Phosphorylase B"/>
    <property type="match status" value="2"/>
</dbReference>
<dbReference type="Pfam" id="PF01075">
    <property type="entry name" value="Glyco_transf_9"/>
    <property type="match status" value="1"/>
</dbReference>
<evidence type="ECO:0000313" key="3">
    <source>
        <dbReference type="EMBL" id="GAO43448.1"/>
    </source>
</evidence>
<dbReference type="GO" id="GO:0008713">
    <property type="term" value="F:ADP-heptose-lipopolysaccharide heptosyltransferase activity"/>
    <property type="evidence" value="ECO:0007669"/>
    <property type="project" value="TreeGrafter"/>
</dbReference>
<reference evidence="3 4" key="1">
    <citation type="submission" date="2015-04" db="EMBL/GenBank/DDBJ databases">
        <title>Whole genome shotgun sequence of Flavihumibacter petaseus NBRC 106054.</title>
        <authorList>
            <person name="Miyazawa S."/>
            <person name="Hosoyama A."/>
            <person name="Hashimoto M."/>
            <person name="Noguchi M."/>
            <person name="Tsuchikane K."/>
            <person name="Ohji S."/>
            <person name="Yamazoe A."/>
            <person name="Ichikawa N."/>
            <person name="Kimura A."/>
            <person name="Fujita N."/>
        </authorList>
    </citation>
    <scope>NUCLEOTIDE SEQUENCE [LARGE SCALE GENOMIC DNA]</scope>
    <source>
        <strain evidence="3 4">NBRC 106054</strain>
    </source>
</reference>
<dbReference type="InterPro" id="IPR051199">
    <property type="entry name" value="LPS_LOS_Heptosyltrfase"/>
</dbReference>
<keyword evidence="1" id="KW-0328">Glycosyltransferase</keyword>
<keyword evidence="4" id="KW-1185">Reference proteome</keyword>
<organism evidence="3 4">
    <name type="scientific">Flavihumibacter petaseus NBRC 106054</name>
    <dbReference type="NCBI Taxonomy" id="1220578"/>
    <lineage>
        <taxon>Bacteria</taxon>
        <taxon>Pseudomonadati</taxon>
        <taxon>Bacteroidota</taxon>
        <taxon>Chitinophagia</taxon>
        <taxon>Chitinophagales</taxon>
        <taxon>Chitinophagaceae</taxon>
        <taxon>Flavihumibacter</taxon>
    </lineage>
</organism>
<dbReference type="SUPFAM" id="SSF53756">
    <property type="entry name" value="UDP-Glycosyltransferase/glycogen phosphorylase"/>
    <property type="match status" value="1"/>
</dbReference>
<name>A0A0E9N134_9BACT</name>
<evidence type="ECO:0000256" key="2">
    <source>
        <dbReference type="ARBA" id="ARBA00022679"/>
    </source>
</evidence>
<keyword evidence="2 3" id="KW-0808">Transferase</keyword>
<gene>
    <name evidence="3" type="ORF">FPE01S_02_05530</name>
</gene>
<dbReference type="InterPro" id="IPR002201">
    <property type="entry name" value="Glyco_trans_9"/>
</dbReference>
<comment type="caution">
    <text evidence="3">The sequence shown here is derived from an EMBL/GenBank/DDBJ whole genome shotgun (WGS) entry which is preliminary data.</text>
</comment>